<comment type="caution">
    <text evidence="2">The sequence shown here is derived from an EMBL/GenBank/DDBJ whole genome shotgun (WGS) entry which is preliminary data.</text>
</comment>
<evidence type="ECO:0000313" key="2">
    <source>
        <dbReference type="EMBL" id="MBD8051116.1"/>
    </source>
</evidence>
<evidence type="ECO:0000259" key="1">
    <source>
        <dbReference type="Pfam" id="PF21841"/>
    </source>
</evidence>
<dbReference type="InterPro" id="IPR054195">
    <property type="entry name" value="DUF6900"/>
</dbReference>
<reference evidence="2" key="1">
    <citation type="submission" date="2020-09" db="EMBL/GenBank/DDBJ databases">
        <title>Genome seq and assembly of Limnohabitants sp.</title>
        <authorList>
            <person name="Chhetri G."/>
        </authorList>
    </citation>
    <scope>NUCLEOTIDE SEQUENCE</scope>
    <source>
        <strain evidence="2">JUR4</strain>
    </source>
</reference>
<accession>A0A927FI33</accession>
<keyword evidence="3" id="KW-1185">Reference proteome</keyword>
<dbReference type="Proteomes" id="UP000647424">
    <property type="component" value="Unassembled WGS sequence"/>
</dbReference>
<name>A0A927FI33_9BURK</name>
<gene>
    <name evidence="2" type="ORF">IC609_11200</name>
</gene>
<dbReference type="RefSeq" id="WP_191819574.1">
    <property type="nucleotide sequence ID" value="NZ_JACYFT010000002.1"/>
</dbReference>
<sequence length="65" mass="7324">MVPGPWQLLSDDERQALSGLARSQLQFETLEERGRDRLDFKEVSVWGVREALARAYLAGTGRGHP</sequence>
<organism evidence="2 3">
    <name type="scientific">Limnohabitans radicicola</name>
    <dbReference type="NCBI Taxonomy" id="2771427"/>
    <lineage>
        <taxon>Bacteria</taxon>
        <taxon>Pseudomonadati</taxon>
        <taxon>Pseudomonadota</taxon>
        <taxon>Betaproteobacteria</taxon>
        <taxon>Burkholderiales</taxon>
        <taxon>Comamonadaceae</taxon>
        <taxon>Limnohabitans</taxon>
    </lineage>
</organism>
<dbReference type="AlphaFoldDB" id="A0A927FI33"/>
<dbReference type="EMBL" id="JACYFT010000002">
    <property type="protein sequence ID" value="MBD8051116.1"/>
    <property type="molecule type" value="Genomic_DNA"/>
</dbReference>
<protein>
    <recommendedName>
        <fullName evidence="1">DUF6900 domain-containing protein</fullName>
    </recommendedName>
</protein>
<feature type="domain" description="DUF6900" evidence="1">
    <location>
        <begin position="13"/>
        <end position="60"/>
    </location>
</feature>
<dbReference type="Pfam" id="PF21841">
    <property type="entry name" value="DUF6900"/>
    <property type="match status" value="1"/>
</dbReference>
<evidence type="ECO:0000313" key="3">
    <source>
        <dbReference type="Proteomes" id="UP000647424"/>
    </source>
</evidence>
<proteinExistence type="predicted"/>